<dbReference type="RefSeq" id="WP_065993650.1">
    <property type="nucleotide sequence ID" value="NZ_CP029397.2"/>
</dbReference>
<dbReference type="AlphaFoldDB" id="A0A2S2FBB4"/>
<feature type="chain" id="PRO_5015671235" evidence="1">
    <location>
        <begin position="18"/>
        <end position="216"/>
    </location>
</feature>
<dbReference type="STRING" id="1871111.GCA_001704615_02894"/>
<organism evidence="2 3">
    <name type="scientific">Acinetobacter defluvii</name>
    <dbReference type="NCBI Taxonomy" id="1871111"/>
    <lineage>
        <taxon>Bacteria</taxon>
        <taxon>Pseudomonadati</taxon>
        <taxon>Pseudomonadota</taxon>
        <taxon>Gammaproteobacteria</taxon>
        <taxon>Moraxellales</taxon>
        <taxon>Moraxellaceae</taxon>
        <taxon>Acinetobacter</taxon>
    </lineage>
</organism>
<accession>A0A2S2FBB4</accession>
<dbReference type="KEGG" id="adv:DJ533_06490"/>
<dbReference type="OrthoDB" id="6695901at2"/>
<protein>
    <submittedName>
        <fullName evidence="2">Uncharacterized protein</fullName>
    </submittedName>
</protein>
<evidence type="ECO:0000256" key="1">
    <source>
        <dbReference type="SAM" id="SignalP"/>
    </source>
</evidence>
<gene>
    <name evidence="2" type="ORF">DJ533_06490</name>
</gene>
<dbReference type="EMBL" id="CP029397">
    <property type="protein sequence ID" value="AWL28249.1"/>
    <property type="molecule type" value="Genomic_DNA"/>
</dbReference>
<proteinExistence type="predicted"/>
<sequence length="216" mass="22903">MKMILGSLLLLASSAHAGLVGLNNQQLGEINGQGGADLNWTLSLNHKVTTDGSLSREYECKDAASVYCRLAISANNRKDANGNLYWLVFKQLQGTLQLEKFQLDGVSVGGGTKTALQLRFGIDDKGNYLQPLKIRNFGYAALQIEKDSGATTTNPATAANKGYLNISNYPNVSSTFTSAFDAGKETGFTGLNVHGNLALAGTLKVFGCNGSNGSRC</sequence>
<keyword evidence="3" id="KW-1185">Reference proteome</keyword>
<keyword evidence="1" id="KW-0732">Signal</keyword>
<evidence type="ECO:0000313" key="2">
    <source>
        <dbReference type="EMBL" id="AWL28249.1"/>
    </source>
</evidence>
<reference evidence="2" key="1">
    <citation type="submission" date="2019-08" db="EMBL/GenBank/DDBJ databases">
        <title>The complete genome of Acinetobacter defluvii strain WCHAD010030.</title>
        <authorList>
            <person name="Hu Y."/>
            <person name="Qin J."/>
            <person name="Feng Y."/>
            <person name="Zong Z."/>
        </authorList>
    </citation>
    <scope>NUCLEOTIDE SEQUENCE</scope>
    <source>
        <strain evidence="2">WCHA30</strain>
    </source>
</reference>
<name>A0A2S2FBB4_9GAMM</name>
<feature type="signal peptide" evidence="1">
    <location>
        <begin position="1"/>
        <end position="17"/>
    </location>
</feature>
<evidence type="ECO:0000313" key="3">
    <source>
        <dbReference type="Proteomes" id="UP000245977"/>
    </source>
</evidence>
<dbReference type="Proteomes" id="UP000245977">
    <property type="component" value="Chromosome"/>
</dbReference>